<evidence type="ECO:0000256" key="2">
    <source>
        <dbReference type="ARBA" id="ARBA00005877"/>
    </source>
</evidence>
<comment type="cofactor">
    <cofactor evidence="1">
        <name>Fe cation</name>
        <dbReference type="ChEBI" id="CHEBI:24875"/>
    </cofactor>
</comment>
<dbReference type="InterPro" id="IPR004360">
    <property type="entry name" value="Glyas_Fos-R_dOase_dom"/>
</dbReference>
<evidence type="ECO:0000256" key="5">
    <source>
        <dbReference type="ARBA" id="ARBA00023004"/>
    </source>
</evidence>
<reference evidence="7 8" key="1">
    <citation type="submission" date="2017-06" db="EMBL/GenBank/DDBJ databases">
        <title>Cultured bacterium strain Saccharothrix yanglingensis Hhs.015.</title>
        <authorList>
            <person name="Xia Y."/>
        </authorList>
    </citation>
    <scope>NUCLEOTIDE SEQUENCE [LARGE SCALE GENOMIC DNA]</scope>
    <source>
        <strain evidence="7 8">Hhs.015</strain>
    </source>
</reference>
<organism evidence="7 8">
    <name type="scientific">Saccharothrix yanglingensis</name>
    <dbReference type="NCBI Taxonomy" id="659496"/>
    <lineage>
        <taxon>Bacteria</taxon>
        <taxon>Bacillati</taxon>
        <taxon>Actinomycetota</taxon>
        <taxon>Actinomycetes</taxon>
        <taxon>Pseudonocardiales</taxon>
        <taxon>Pseudonocardiaceae</taxon>
        <taxon>Saccharothrix</taxon>
    </lineage>
</organism>
<dbReference type="InterPro" id="IPR029068">
    <property type="entry name" value="Glyas_Bleomycin-R_OHBP_Dase"/>
</dbReference>
<keyword evidence="5" id="KW-0408">Iron</keyword>
<dbReference type="GO" id="GO:0051213">
    <property type="term" value="F:dioxygenase activity"/>
    <property type="evidence" value="ECO:0007669"/>
    <property type="project" value="UniProtKB-KW"/>
</dbReference>
<name>A0ABU0WUP3_9PSEU</name>
<dbReference type="CDD" id="cd08342">
    <property type="entry name" value="HPPD_N_like"/>
    <property type="match status" value="1"/>
</dbReference>
<dbReference type="PROSITE" id="PS51819">
    <property type="entry name" value="VOC"/>
    <property type="match status" value="2"/>
</dbReference>
<dbReference type="InterPro" id="IPR041735">
    <property type="entry name" value="4OHPhenylPyrv_dOase_C"/>
</dbReference>
<evidence type="ECO:0000313" key="8">
    <source>
        <dbReference type="Proteomes" id="UP001225605"/>
    </source>
</evidence>
<dbReference type="InterPro" id="IPR037523">
    <property type="entry name" value="VOC_core"/>
</dbReference>
<dbReference type="Proteomes" id="UP001225605">
    <property type="component" value="Unassembled WGS sequence"/>
</dbReference>
<sequence>MAAQAGSAFEGMTVDHTVFYVGDADRAAGELVDKYGLAALGTSETSSVRSVAVGGGTIRLVFTQAVTDDTPAAAYVKVHGDGVADIALGVADARAAFAEAVRRGARPVAGPAVVDDAVVATIMGFGDVVHTFVERPGGTPGGGPAPAGGLRLLDHFAVCLEAGRLAPTVEFYETVLDFRMVFEEKIVVGAQSMNSKVVQSTSGGVTLTLIEPDTSRKPGQIDDFLKNHGGAGVQHIAFATDGIVDSVRRLRARGVELLTTPAAYYDQLVDRLELTRYSAAELAELDLLVDEDQDGKLYQIFARSTHPRGTFFFEIIERAGARTFGSGNIKALYQAVEAEHSRTAR</sequence>
<dbReference type="NCBIfam" id="TIGR01263">
    <property type="entry name" value="4HPPD"/>
    <property type="match status" value="1"/>
</dbReference>
<dbReference type="InterPro" id="IPR005956">
    <property type="entry name" value="4OHPhenylPyrv_dOase"/>
</dbReference>
<dbReference type="Pfam" id="PF14696">
    <property type="entry name" value="Glyoxalase_5"/>
    <property type="match status" value="1"/>
</dbReference>
<keyword evidence="8" id="KW-1185">Reference proteome</keyword>
<gene>
    <name evidence="7" type="primary">hppD</name>
    <name evidence="7" type="ORF">CKY47_06165</name>
</gene>
<keyword evidence="7" id="KW-0560">Oxidoreductase</keyword>
<dbReference type="SUPFAM" id="SSF54593">
    <property type="entry name" value="Glyoxalase/Bleomycin resistance protein/Dihydroxybiphenyl dioxygenase"/>
    <property type="match status" value="1"/>
</dbReference>
<evidence type="ECO:0000259" key="6">
    <source>
        <dbReference type="PROSITE" id="PS51819"/>
    </source>
</evidence>
<dbReference type="Pfam" id="PF00903">
    <property type="entry name" value="Glyoxalase"/>
    <property type="match status" value="1"/>
</dbReference>
<keyword evidence="3" id="KW-0479">Metal-binding</keyword>
<comment type="caution">
    <text evidence="7">The sequence shown here is derived from an EMBL/GenBank/DDBJ whole genome shotgun (WGS) entry which is preliminary data.</text>
</comment>
<dbReference type="CDD" id="cd07250">
    <property type="entry name" value="HPPD_C_like"/>
    <property type="match status" value="1"/>
</dbReference>
<keyword evidence="4" id="KW-0677">Repeat</keyword>
<dbReference type="PANTHER" id="PTHR11959:SF1">
    <property type="entry name" value="4-HYDROXYPHENYLPYRUVATE DIOXYGENASE"/>
    <property type="match status" value="1"/>
</dbReference>
<comment type="similarity">
    <text evidence="2">Belongs to the 4HPPD family.</text>
</comment>
<protein>
    <submittedName>
        <fullName evidence="7">4-hydroxyphenylpyruvate dioxygenase</fullName>
    </submittedName>
</protein>
<dbReference type="PIRSF" id="PIRSF009283">
    <property type="entry name" value="HPP_dOase"/>
    <property type="match status" value="1"/>
</dbReference>
<dbReference type="PANTHER" id="PTHR11959">
    <property type="entry name" value="4-HYDROXYPHENYLPYRUVATE DIOXYGENASE"/>
    <property type="match status" value="1"/>
</dbReference>
<keyword evidence="7" id="KW-0223">Dioxygenase</keyword>
<evidence type="ECO:0000256" key="1">
    <source>
        <dbReference type="ARBA" id="ARBA00001962"/>
    </source>
</evidence>
<dbReference type="Gene3D" id="3.10.180.10">
    <property type="entry name" value="2,3-Dihydroxybiphenyl 1,2-Dioxygenase, domain 1"/>
    <property type="match status" value="2"/>
</dbReference>
<evidence type="ECO:0000313" key="7">
    <source>
        <dbReference type="EMBL" id="MDQ2583573.1"/>
    </source>
</evidence>
<feature type="domain" description="VOC" evidence="6">
    <location>
        <begin position="152"/>
        <end position="303"/>
    </location>
</feature>
<proteinExistence type="inferred from homology"/>
<evidence type="ECO:0000256" key="3">
    <source>
        <dbReference type="ARBA" id="ARBA00022723"/>
    </source>
</evidence>
<dbReference type="EMBL" id="NSDM01000002">
    <property type="protein sequence ID" value="MDQ2583573.1"/>
    <property type="molecule type" value="Genomic_DNA"/>
</dbReference>
<dbReference type="InterPro" id="IPR041736">
    <property type="entry name" value="4OHPhenylPyrv_dOase_N"/>
</dbReference>
<evidence type="ECO:0000256" key="4">
    <source>
        <dbReference type="ARBA" id="ARBA00022737"/>
    </source>
</evidence>
<accession>A0ABU0WUP3</accession>
<feature type="domain" description="VOC" evidence="6">
    <location>
        <begin position="13"/>
        <end position="135"/>
    </location>
</feature>